<dbReference type="InterPro" id="IPR008914">
    <property type="entry name" value="PEBP"/>
</dbReference>
<dbReference type="SUPFAM" id="SSF49777">
    <property type="entry name" value="PEBP-like"/>
    <property type="match status" value="1"/>
</dbReference>
<dbReference type="Pfam" id="PF01161">
    <property type="entry name" value="PBP"/>
    <property type="match status" value="1"/>
</dbReference>
<dbReference type="NCBIfam" id="TIGR00481">
    <property type="entry name" value="YbhB/YbcL family Raf kinase inhibitor-like protein"/>
    <property type="match status" value="1"/>
</dbReference>
<dbReference type="CDD" id="cd00865">
    <property type="entry name" value="PEBP_bact_arch"/>
    <property type="match status" value="1"/>
</dbReference>
<dbReference type="PANTHER" id="PTHR30289:SF1">
    <property type="entry name" value="PEBP (PHOSPHATIDYLETHANOLAMINE-BINDING PROTEIN) FAMILY PROTEIN"/>
    <property type="match status" value="1"/>
</dbReference>
<sequence>MRLTSPEFSDGGELPWTMSAANENRMPALELHEVPEGAESLALVLEDLDSPVGALTHWLAWNLPPDTTHLDALTFPAHGRIGLSAFGKIGYLGPTPPEGRHIYRFTLSALDRMLDLPQGATRKQFQAAAKNHVMAWATLEGSIERSGSQG</sequence>
<dbReference type="InterPro" id="IPR005247">
    <property type="entry name" value="YbhB_YbcL/LppC-like"/>
</dbReference>
<dbReference type="PANTHER" id="PTHR30289">
    <property type="entry name" value="UNCHARACTERIZED PROTEIN YBCL-RELATED"/>
    <property type="match status" value="1"/>
</dbReference>
<dbReference type="InterPro" id="IPR036610">
    <property type="entry name" value="PEBP-like_sf"/>
</dbReference>
<dbReference type="STRING" id="1260251.SPISAL_05150"/>
<dbReference type="EMBL" id="VIFK01000007">
    <property type="protein sequence ID" value="TQF00679.1"/>
    <property type="molecule type" value="Genomic_DNA"/>
</dbReference>
<proteinExistence type="predicted"/>
<evidence type="ECO:0000313" key="2">
    <source>
        <dbReference type="Proteomes" id="UP000315400"/>
    </source>
</evidence>
<protein>
    <submittedName>
        <fullName evidence="1">YbhB/YbcL family Raf kinase inhibitor-like protein</fullName>
    </submittedName>
</protein>
<dbReference type="Gene3D" id="3.90.280.10">
    <property type="entry name" value="PEBP-like"/>
    <property type="match status" value="1"/>
</dbReference>
<dbReference type="AlphaFoldDB" id="A0A540VV99"/>
<organism evidence="1 2">
    <name type="scientific">Spiribacter salinus</name>
    <dbReference type="NCBI Taxonomy" id="1335746"/>
    <lineage>
        <taxon>Bacteria</taxon>
        <taxon>Pseudomonadati</taxon>
        <taxon>Pseudomonadota</taxon>
        <taxon>Gammaproteobacteria</taxon>
        <taxon>Chromatiales</taxon>
        <taxon>Ectothiorhodospiraceae</taxon>
        <taxon>Spiribacter</taxon>
    </lineage>
</organism>
<reference evidence="1 2" key="1">
    <citation type="submission" date="2019-06" db="EMBL/GenBank/DDBJ databases">
        <title>Metagenome assembled Genome of Spiribacter salinus SL48-SHIP from the microbial mat of Salt Lake 48 (Novosibirsk region, Russia).</title>
        <authorList>
            <person name="Shipova A."/>
            <person name="Rozanov A.S."/>
            <person name="Bryanskaya A.V."/>
            <person name="Peltek S.E."/>
        </authorList>
    </citation>
    <scope>NUCLEOTIDE SEQUENCE [LARGE SCALE GENOMIC DNA]</scope>
    <source>
        <strain evidence="1">SL48-SHIP-2</strain>
    </source>
</reference>
<evidence type="ECO:0000313" key="1">
    <source>
        <dbReference type="EMBL" id="TQF00679.1"/>
    </source>
</evidence>
<dbReference type="Proteomes" id="UP000315400">
    <property type="component" value="Unassembled WGS sequence"/>
</dbReference>
<gene>
    <name evidence="1" type="ORF">FKY71_02380</name>
</gene>
<accession>A0A540VV99</accession>
<name>A0A540VV99_9GAMM</name>
<comment type="caution">
    <text evidence="1">The sequence shown here is derived from an EMBL/GenBank/DDBJ whole genome shotgun (WGS) entry which is preliminary data.</text>
</comment>